<sequence length="69" mass="7364">MKSKIIALVAVAIILWLVMSFSISLLLAVTAYCAKIMGAPATIACFVASGVFVIFCCLMCSEEGEDEKK</sequence>
<proteinExistence type="predicted"/>
<reference evidence="2" key="1">
    <citation type="journal article" date="2021" name="Proc. Natl. Acad. Sci. U.S.A.">
        <title>A Catalog of Tens of Thousands of Viruses from Human Metagenomes Reveals Hidden Associations with Chronic Diseases.</title>
        <authorList>
            <person name="Tisza M.J."/>
            <person name="Buck C.B."/>
        </authorList>
    </citation>
    <scope>NUCLEOTIDE SEQUENCE</scope>
    <source>
        <strain evidence="2">Ctuev19</strain>
    </source>
</reference>
<keyword evidence="1" id="KW-0472">Membrane</keyword>
<dbReference type="EMBL" id="BK032585">
    <property type="protein sequence ID" value="DAF49615.1"/>
    <property type="molecule type" value="Genomic_DNA"/>
</dbReference>
<keyword evidence="1" id="KW-0812">Transmembrane</keyword>
<accession>A0A8S5SG41</accession>
<evidence type="ECO:0000313" key="2">
    <source>
        <dbReference type="EMBL" id="DAF49615.1"/>
    </source>
</evidence>
<keyword evidence="1" id="KW-1133">Transmembrane helix</keyword>
<organism evidence="2">
    <name type="scientific">Myoviridae sp. ctuev19</name>
    <dbReference type="NCBI Taxonomy" id="2827716"/>
    <lineage>
        <taxon>Viruses</taxon>
        <taxon>Duplodnaviria</taxon>
        <taxon>Heunggongvirae</taxon>
        <taxon>Uroviricota</taxon>
        <taxon>Caudoviricetes</taxon>
    </lineage>
</organism>
<feature type="transmembrane region" description="Helical" evidence="1">
    <location>
        <begin position="38"/>
        <end position="60"/>
    </location>
</feature>
<name>A0A8S5SG41_9CAUD</name>
<protein>
    <submittedName>
        <fullName evidence="2">Uncharacterized protein</fullName>
    </submittedName>
</protein>
<evidence type="ECO:0000256" key="1">
    <source>
        <dbReference type="SAM" id="Phobius"/>
    </source>
</evidence>